<feature type="domain" description="Flagella basal body P-ring formation protein FlgA SAF" evidence="1">
    <location>
        <begin position="111"/>
        <end position="165"/>
    </location>
</feature>
<dbReference type="Pfam" id="PF13144">
    <property type="entry name" value="ChapFlgA"/>
    <property type="match status" value="1"/>
</dbReference>
<sequence>MNYIYTIVSILCIGNTVDYLYVSKQSITLILKKNITISKKIVNLYDVTIVNNYIKNIDIAELKPNQNTLIISKKHILLRLMLYDNRYNYDILGPDYVEVKYISDSNINKYTFLPGKKVTLYYKKNGIEIITTAELIQAGKIGEMVKLRIGDTSRIITALLIDENNAIIE</sequence>
<keyword evidence="2" id="KW-0969">Cilium</keyword>
<organism evidence="2 3">
    <name type="scientific">Thermogemmata fonticola</name>
    <dbReference type="NCBI Taxonomy" id="2755323"/>
    <lineage>
        <taxon>Bacteria</taxon>
        <taxon>Pseudomonadati</taxon>
        <taxon>Planctomycetota</taxon>
        <taxon>Planctomycetia</taxon>
        <taxon>Gemmatales</taxon>
        <taxon>Gemmataceae</taxon>
        <taxon>Thermogemmata</taxon>
    </lineage>
</organism>
<dbReference type="Gene3D" id="2.30.30.760">
    <property type="match status" value="1"/>
</dbReference>
<protein>
    <submittedName>
        <fullName evidence="2">Flagella basal body P-ring formation protein FlgA</fullName>
    </submittedName>
</protein>
<keyword evidence="2" id="KW-0966">Cell projection</keyword>
<comment type="caution">
    <text evidence="2">The sequence shown here is derived from an EMBL/GenBank/DDBJ whole genome shotgun (WGS) entry which is preliminary data.</text>
</comment>
<accession>A0A7V8VF01</accession>
<dbReference type="InterPro" id="IPR017585">
    <property type="entry name" value="SAF_FlgA"/>
</dbReference>
<gene>
    <name evidence="2" type="ORF">H0921_10410</name>
</gene>
<evidence type="ECO:0000313" key="2">
    <source>
        <dbReference type="EMBL" id="MBA2226572.1"/>
    </source>
</evidence>
<dbReference type="Proteomes" id="UP000542342">
    <property type="component" value="Unassembled WGS sequence"/>
</dbReference>
<dbReference type="EMBL" id="JACEFB010000006">
    <property type="protein sequence ID" value="MBA2226572.1"/>
    <property type="molecule type" value="Genomic_DNA"/>
</dbReference>
<dbReference type="AlphaFoldDB" id="A0A7V8VF01"/>
<keyword evidence="2" id="KW-0282">Flagellum</keyword>
<evidence type="ECO:0000313" key="3">
    <source>
        <dbReference type="Proteomes" id="UP000542342"/>
    </source>
</evidence>
<evidence type="ECO:0000259" key="1">
    <source>
        <dbReference type="Pfam" id="PF13144"/>
    </source>
</evidence>
<name>A0A7V8VF01_9BACT</name>
<reference evidence="2 3" key="1">
    <citation type="submission" date="2020-07" db="EMBL/GenBank/DDBJ databases">
        <title>Thermogemmata thermophila gen. nov., sp. nov., a novel moderate thermophilic planctomycete from a Kamchatka hot spring.</title>
        <authorList>
            <person name="Elcheninov A.G."/>
            <person name="Podosokorskaya O.A."/>
            <person name="Kovaleva O.L."/>
            <person name="Novikov A."/>
            <person name="Bonch-Osmolovskaya E.A."/>
            <person name="Toshchakov S.V."/>
            <person name="Kublanov I.V."/>
        </authorList>
    </citation>
    <scope>NUCLEOTIDE SEQUENCE [LARGE SCALE GENOMIC DNA]</scope>
    <source>
        <strain evidence="2 3">2918</strain>
    </source>
</reference>
<proteinExistence type="predicted"/>
<keyword evidence="3" id="KW-1185">Reference proteome</keyword>
<dbReference type="RefSeq" id="WP_194538003.1">
    <property type="nucleotide sequence ID" value="NZ_JACEFB010000006.1"/>
</dbReference>